<proteinExistence type="inferred from homology"/>
<gene>
    <name evidence="5" type="ORF">Vbra_17464</name>
</gene>
<dbReference type="AlphaFoldDB" id="A0A0G4GDS5"/>
<feature type="domain" description="Peptidase C14 caspase" evidence="4">
    <location>
        <begin position="5"/>
        <end position="278"/>
    </location>
</feature>
<dbReference type="PANTHER" id="PTHR48104:SF30">
    <property type="entry name" value="METACASPASE-1"/>
    <property type="match status" value="1"/>
</dbReference>
<dbReference type="GO" id="GO:0006508">
    <property type="term" value="P:proteolysis"/>
    <property type="evidence" value="ECO:0007669"/>
    <property type="project" value="InterPro"/>
</dbReference>
<evidence type="ECO:0000256" key="3">
    <source>
        <dbReference type="SAM" id="MobiDB-lite"/>
    </source>
</evidence>
<dbReference type="EMBL" id="CDMY01000635">
    <property type="protein sequence ID" value="CEM27468.1"/>
    <property type="molecule type" value="Genomic_DNA"/>
</dbReference>
<feature type="compositionally biased region" description="Pro residues" evidence="3">
    <location>
        <begin position="338"/>
        <end position="357"/>
    </location>
</feature>
<accession>A0A0G4GDS5</accession>
<feature type="region of interest" description="Disordered" evidence="3">
    <location>
        <begin position="333"/>
        <end position="380"/>
    </location>
</feature>
<evidence type="ECO:0000259" key="4">
    <source>
        <dbReference type="Pfam" id="PF00656"/>
    </source>
</evidence>
<dbReference type="OrthoDB" id="343892at2759"/>
<reference evidence="5 6" key="1">
    <citation type="submission" date="2014-11" db="EMBL/GenBank/DDBJ databases">
        <authorList>
            <person name="Zhu J."/>
            <person name="Qi W."/>
            <person name="Song R."/>
        </authorList>
    </citation>
    <scope>NUCLEOTIDE SEQUENCE [LARGE SCALE GENOMIC DNA]</scope>
</reference>
<dbReference type="PANTHER" id="PTHR48104">
    <property type="entry name" value="METACASPASE-4"/>
    <property type="match status" value="1"/>
</dbReference>
<dbReference type="GO" id="GO:0005737">
    <property type="term" value="C:cytoplasm"/>
    <property type="evidence" value="ECO:0007669"/>
    <property type="project" value="TreeGrafter"/>
</dbReference>
<dbReference type="Pfam" id="PF00656">
    <property type="entry name" value="Peptidase_C14"/>
    <property type="match status" value="1"/>
</dbReference>
<dbReference type="InterPro" id="IPR011600">
    <property type="entry name" value="Pept_C14_caspase"/>
</dbReference>
<dbReference type="GO" id="GO:0004197">
    <property type="term" value="F:cysteine-type endopeptidase activity"/>
    <property type="evidence" value="ECO:0007669"/>
    <property type="project" value="InterPro"/>
</dbReference>
<feature type="compositionally biased region" description="Low complexity" evidence="3">
    <location>
        <begin position="358"/>
        <end position="368"/>
    </location>
</feature>
<evidence type="ECO:0000313" key="6">
    <source>
        <dbReference type="Proteomes" id="UP000041254"/>
    </source>
</evidence>
<protein>
    <recommendedName>
        <fullName evidence="4">Peptidase C14 caspase domain-containing protein</fullName>
    </recommendedName>
</protein>
<dbReference type="Proteomes" id="UP000041254">
    <property type="component" value="Unassembled WGS sequence"/>
</dbReference>
<dbReference type="InterPro" id="IPR050452">
    <property type="entry name" value="Metacaspase"/>
</dbReference>
<evidence type="ECO:0000256" key="1">
    <source>
        <dbReference type="ARBA" id="ARBA00009005"/>
    </source>
</evidence>
<organism evidence="5 6">
    <name type="scientific">Vitrella brassicaformis (strain CCMP3155)</name>
    <dbReference type="NCBI Taxonomy" id="1169540"/>
    <lineage>
        <taxon>Eukaryota</taxon>
        <taxon>Sar</taxon>
        <taxon>Alveolata</taxon>
        <taxon>Colpodellida</taxon>
        <taxon>Vitrellaceae</taxon>
        <taxon>Vitrella</taxon>
    </lineage>
</organism>
<keyword evidence="6" id="KW-1185">Reference proteome</keyword>
<dbReference type="Gene3D" id="3.40.50.1460">
    <property type="match status" value="1"/>
</dbReference>
<dbReference type="VEuPathDB" id="CryptoDB:Vbra_17464"/>
<dbReference type="InParanoid" id="A0A0G4GDS5"/>
<keyword evidence="2" id="KW-0175">Coiled coil</keyword>
<feature type="coiled-coil region" evidence="2">
    <location>
        <begin position="390"/>
        <end position="417"/>
    </location>
</feature>
<name>A0A0G4GDS5_VITBC</name>
<evidence type="ECO:0000256" key="2">
    <source>
        <dbReference type="SAM" id="Coils"/>
    </source>
</evidence>
<evidence type="ECO:0000313" key="5">
    <source>
        <dbReference type="EMBL" id="CEM27468.1"/>
    </source>
</evidence>
<comment type="similarity">
    <text evidence="1">Belongs to the peptidase C14B family.</text>
</comment>
<sequence length="541" mass="59878">MPSSRKALIVGVTYQDVPSPEVPRCWGTARDAQLYSALLQKHYSFDSRDIRLLVDTHETRYLDCRPTKARVLDGMCWLVDGAQTGDTLVFAFSGHGTHIQVEDGGKMEDHSQYECLVVEDDVLLLSEIWAATHQLPPGCMMTCFMDTAHALRTLDVLGTCSHARHIPRGMPPQAEGLRHLAARQWPAWFAPHLYPAKALGLFPDGVNGFVFAACAPRQTAQEVHSYGDGDGHPQGALTLAVATVLDHLCGRPVCIGDVFREVEAVFRCYYQQNVLHCPQTPLLAHSRTSLPSECSFILPTTAYGPDGHTKFQPLPPLCLTPHVMRSRLPAMTMAPPSQQHPPPPPPLLDMHPPPTRMPPSSLSSYVPPSKRPRAPPLSPSCCGCRRKPSVPRLELTAAKLEREMTMLQKEITDLEMKLTAKTKAFEHKVMSLQTVRRSQSVPVLPMTTRSFRPPPQQQQERGAIHPLPHHPHLNAEREQPALLVGHRMRQLDSFPDHLPRATLETGAIWVTCVDGSRVLIHPPVPTIFPHTAQGGEGDLVA</sequence>